<dbReference type="RefSeq" id="WP_068563959.1">
    <property type="nucleotide sequence ID" value="NZ_FNLF01000002.1"/>
</dbReference>
<dbReference type="SUPFAM" id="SSF140459">
    <property type="entry name" value="PE/PPE dimer-like"/>
    <property type="match status" value="1"/>
</dbReference>
<dbReference type="EMBL" id="FNLF01000002">
    <property type="protein sequence ID" value="SDR27641.1"/>
    <property type="molecule type" value="Genomic_DNA"/>
</dbReference>
<organism evidence="4 5">
    <name type="scientific">Tsukamurella pulmonis</name>
    <dbReference type="NCBI Taxonomy" id="47312"/>
    <lineage>
        <taxon>Bacteria</taxon>
        <taxon>Bacillati</taxon>
        <taxon>Actinomycetota</taxon>
        <taxon>Actinomycetes</taxon>
        <taxon>Mycobacteriales</taxon>
        <taxon>Tsukamurellaceae</taxon>
        <taxon>Tsukamurella</taxon>
    </lineage>
</organism>
<accession>A0A1H1HQA1</accession>
<dbReference type="GO" id="GO:0052572">
    <property type="term" value="P:response to host immune response"/>
    <property type="evidence" value="ECO:0007669"/>
    <property type="project" value="TreeGrafter"/>
</dbReference>
<proteinExistence type="inferred from homology"/>
<dbReference type="InterPro" id="IPR000030">
    <property type="entry name" value="PPE_dom"/>
</dbReference>
<dbReference type="Pfam" id="PF00823">
    <property type="entry name" value="PPE"/>
    <property type="match status" value="1"/>
</dbReference>
<dbReference type="PANTHER" id="PTHR46766:SF1">
    <property type="entry name" value="GLUTAMINE-RICH PROTEIN 2"/>
    <property type="match status" value="1"/>
</dbReference>
<comment type="similarity">
    <text evidence="1">Belongs to the mycobacterial PPE family.</text>
</comment>
<reference evidence="5" key="1">
    <citation type="submission" date="2016-10" db="EMBL/GenBank/DDBJ databases">
        <authorList>
            <person name="Varghese N."/>
            <person name="Submissions S."/>
        </authorList>
    </citation>
    <scope>NUCLEOTIDE SEQUENCE [LARGE SCALE GENOMIC DNA]</scope>
    <source>
        <strain evidence="5">DSM 44142</strain>
    </source>
</reference>
<dbReference type="AlphaFoldDB" id="A0A1H1HQA1"/>
<dbReference type="OrthoDB" id="4772941at2"/>
<evidence type="ECO:0000313" key="5">
    <source>
        <dbReference type="Proteomes" id="UP000183053"/>
    </source>
</evidence>
<dbReference type="Gene3D" id="1.20.1260.20">
    <property type="entry name" value="PPE superfamily"/>
    <property type="match status" value="1"/>
</dbReference>
<evidence type="ECO:0000256" key="1">
    <source>
        <dbReference type="ARBA" id="ARBA00010652"/>
    </source>
</evidence>
<keyword evidence="5" id="KW-1185">Reference proteome</keyword>
<dbReference type="Proteomes" id="UP000183053">
    <property type="component" value="Unassembled WGS sequence"/>
</dbReference>
<dbReference type="PANTHER" id="PTHR46766">
    <property type="entry name" value="GLUTAMINE-RICH PROTEIN 2"/>
    <property type="match status" value="1"/>
</dbReference>
<feature type="region of interest" description="Disordered" evidence="2">
    <location>
        <begin position="402"/>
        <end position="455"/>
    </location>
</feature>
<dbReference type="STRING" id="47312.SAMN04489765_4469"/>
<gene>
    <name evidence="4" type="ORF">SAMN04489765_4469</name>
</gene>
<protein>
    <submittedName>
        <fullName evidence="4">PPE-repeat protein</fullName>
    </submittedName>
</protein>
<dbReference type="InterPro" id="IPR038332">
    <property type="entry name" value="PPE_sf"/>
</dbReference>
<evidence type="ECO:0000313" key="4">
    <source>
        <dbReference type="EMBL" id="SDR27641.1"/>
    </source>
</evidence>
<name>A0A1H1HQA1_9ACTN</name>
<evidence type="ECO:0000259" key="3">
    <source>
        <dbReference type="Pfam" id="PF00823"/>
    </source>
</evidence>
<feature type="domain" description="PPE" evidence="3">
    <location>
        <begin position="3"/>
        <end position="159"/>
    </location>
</feature>
<sequence>MTFPALPPEVNVGRLMSGAGPAPATAAAAAWASVAASVSARSVFLQSLLPRLAASWQAPETALMTRNVAMYLAHNEAVRAQALLASTRHTKQAADYSAALAGMAQLPEIALNHLTNAVLNATNFLGVNTAAIAANEAQYAAMWAQNASMMAVYLANSVANMTFEPFIPPKPIATPAGVPIPAAAAGAASVGDAVVTKMTLAAQGAQATASMLAMRTAGGVLSATKLAQTAIVNAQRLEQVASNIATAESKSNDGPRPVMGQQLGASLVQQLGGVVGAGAAGGVSAAAGAAMNVGGGAVGQVPTAGVTAGGVVYQPMSALLANVSAENRTSSVGYFGARPGSPNLERMSRGEPAIRSASALRVETGAIAQAQVVAPSNWSTDGLTVAPPPPPVPRVAAEPLRPILPTGTSAPVARSQGKQRERVVVPDTAAMPIYQDAAPEYESVPVDVPSSGEGR</sequence>
<evidence type="ECO:0000256" key="2">
    <source>
        <dbReference type="SAM" id="MobiDB-lite"/>
    </source>
</evidence>